<dbReference type="STRING" id="1802519.A2961_05075"/>
<protein>
    <submittedName>
        <fullName evidence="1">Uncharacterized protein</fullName>
    </submittedName>
</protein>
<gene>
    <name evidence="1" type="ORF">A2961_05075</name>
</gene>
<accession>A0A1F8BDI9</accession>
<evidence type="ECO:0000313" key="1">
    <source>
        <dbReference type="EMBL" id="OGM62116.1"/>
    </source>
</evidence>
<proteinExistence type="predicted"/>
<dbReference type="Proteomes" id="UP000177082">
    <property type="component" value="Unassembled WGS sequence"/>
</dbReference>
<reference evidence="1 2" key="1">
    <citation type="journal article" date="2016" name="Nat. Commun.">
        <title>Thousands of microbial genomes shed light on interconnected biogeochemical processes in an aquifer system.</title>
        <authorList>
            <person name="Anantharaman K."/>
            <person name="Brown C.T."/>
            <person name="Hug L.A."/>
            <person name="Sharon I."/>
            <person name="Castelle C.J."/>
            <person name="Probst A.J."/>
            <person name="Thomas B.C."/>
            <person name="Singh A."/>
            <person name="Wilkins M.J."/>
            <person name="Karaoz U."/>
            <person name="Brodie E.L."/>
            <person name="Williams K.H."/>
            <person name="Hubbard S.S."/>
            <person name="Banfield J.F."/>
        </authorList>
    </citation>
    <scope>NUCLEOTIDE SEQUENCE [LARGE SCALE GENOMIC DNA]</scope>
</reference>
<organism evidence="1 2">
    <name type="scientific">Candidatus Woesebacteria bacterium RIFCSPLOWO2_01_FULL_39_21</name>
    <dbReference type="NCBI Taxonomy" id="1802519"/>
    <lineage>
        <taxon>Bacteria</taxon>
        <taxon>Candidatus Woeseibacteriota</taxon>
    </lineage>
</organism>
<name>A0A1F8BDI9_9BACT</name>
<sequence>MDVEENVTTVQKVSPLAETAAYLEAIGSTLEPDDPVVRNPGKTRAELMTDPEIEKWLKDNQARIDKYRPIVESEGSTAGNAAKSFLKVCENDRKLTIEYLAKIGRLPEALQEELAVTG</sequence>
<comment type="caution">
    <text evidence="1">The sequence shown here is derived from an EMBL/GenBank/DDBJ whole genome shotgun (WGS) entry which is preliminary data.</text>
</comment>
<dbReference type="AlphaFoldDB" id="A0A1F8BDI9"/>
<dbReference type="EMBL" id="MGHF01000029">
    <property type="protein sequence ID" value="OGM62116.1"/>
    <property type="molecule type" value="Genomic_DNA"/>
</dbReference>
<evidence type="ECO:0000313" key="2">
    <source>
        <dbReference type="Proteomes" id="UP000177082"/>
    </source>
</evidence>